<evidence type="ECO:0000256" key="7">
    <source>
        <dbReference type="SAM" id="MobiDB-lite"/>
    </source>
</evidence>
<feature type="transmembrane region" description="Helical" evidence="6">
    <location>
        <begin position="100"/>
        <end position="125"/>
    </location>
</feature>
<proteinExistence type="inferred from homology"/>
<sequence length="384" mass="42126">MGAASGSNNDNRMAYLAVVGIRFIYAVMFLLSKVVFDGGMNNNIFVFYRQAAATLFLLPFALFYGWKNAPPLSFDTFCKIFLLAFVGITLSLNFNGIGLAYTSATLTAATSNAVPVITFFLAVLLRMELLKWRTKSGAAKVAGILICMGGVAVLAFYKGPSFSIIPQGKQLVHTKQDSHESRHSTATWLKGCFFLFACNFSWASWIVFQGRVLKLYPSKLLFTALQCILSMFQSLVVAIAFERDPQEWKLGWNLRLVAVVYCGVMVTGVSYYLQSYVIEKKGPVFFSLTTPLGLIITIIGSTFILGEPLSFGSVVGGMLLVVGLYSVLWGKSREQKVAGKNETAHQVQNELSGHSEVEKQDELDSKKESSNTGGVAMELPHSLV</sequence>
<dbReference type="GO" id="GO:0022857">
    <property type="term" value="F:transmembrane transporter activity"/>
    <property type="evidence" value="ECO:0007669"/>
    <property type="project" value="InterPro"/>
</dbReference>
<feature type="compositionally biased region" description="Basic and acidic residues" evidence="7">
    <location>
        <begin position="353"/>
        <end position="369"/>
    </location>
</feature>
<evidence type="ECO:0000313" key="9">
    <source>
        <dbReference type="EnsemblPlants" id="Kaladp0046s0217.1.v1.1"/>
    </source>
</evidence>
<evidence type="ECO:0000256" key="1">
    <source>
        <dbReference type="ARBA" id="ARBA00004141"/>
    </source>
</evidence>
<evidence type="ECO:0000256" key="3">
    <source>
        <dbReference type="ARBA" id="ARBA00022692"/>
    </source>
</evidence>
<evidence type="ECO:0000259" key="8">
    <source>
        <dbReference type="Pfam" id="PF00892"/>
    </source>
</evidence>
<keyword evidence="3 6" id="KW-0812">Transmembrane</keyword>
<dbReference type="Gramene" id="Kaladp0046s0217.1.v1.1">
    <property type="protein sequence ID" value="Kaladp0046s0217.1.v1.1"/>
    <property type="gene ID" value="Kaladp0046s0217.v1.1"/>
</dbReference>
<dbReference type="InterPro" id="IPR030184">
    <property type="entry name" value="WAT1-related"/>
</dbReference>
<feature type="domain" description="EamA" evidence="8">
    <location>
        <begin position="13"/>
        <end position="153"/>
    </location>
</feature>
<feature type="transmembrane region" description="Helical" evidence="6">
    <location>
        <begin position="253"/>
        <end position="273"/>
    </location>
</feature>
<feature type="transmembrane region" description="Helical" evidence="6">
    <location>
        <begin position="137"/>
        <end position="157"/>
    </location>
</feature>
<dbReference type="GO" id="GO:0016020">
    <property type="term" value="C:membrane"/>
    <property type="evidence" value="ECO:0007669"/>
    <property type="project" value="UniProtKB-SubCell"/>
</dbReference>
<dbReference type="AlphaFoldDB" id="A0A7N0TUY7"/>
<dbReference type="InterPro" id="IPR037185">
    <property type="entry name" value="EmrE-like"/>
</dbReference>
<comment type="subcellular location">
    <subcellularLocation>
        <location evidence="1 6">Membrane</location>
        <topology evidence="1 6">Multi-pass membrane protein</topology>
    </subcellularLocation>
</comment>
<feature type="transmembrane region" description="Helical" evidence="6">
    <location>
        <begin position="76"/>
        <end position="94"/>
    </location>
</feature>
<dbReference type="Proteomes" id="UP000594263">
    <property type="component" value="Unplaced"/>
</dbReference>
<dbReference type="SUPFAM" id="SSF103481">
    <property type="entry name" value="Multidrug resistance efflux transporter EmrE"/>
    <property type="match status" value="2"/>
</dbReference>
<evidence type="ECO:0000256" key="6">
    <source>
        <dbReference type="RuleBase" id="RU363077"/>
    </source>
</evidence>
<feature type="transmembrane region" description="Helical" evidence="6">
    <location>
        <begin position="311"/>
        <end position="330"/>
    </location>
</feature>
<dbReference type="EnsemblPlants" id="Kaladp0046s0217.1.v1.1">
    <property type="protein sequence ID" value="Kaladp0046s0217.1.v1.1"/>
    <property type="gene ID" value="Kaladp0046s0217.v1.1"/>
</dbReference>
<name>A0A7N0TUY7_KALFE</name>
<protein>
    <recommendedName>
        <fullName evidence="6">WAT1-related protein</fullName>
    </recommendedName>
</protein>
<organism evidence="9 10">
    <name type="scientific">Kalanchoe fedtschenkoi</name>
    <name type="common">Lavender scallops</name>
    <name type="synonym">South American air plant</name>
    <dbReference type="NCBI Taxonomy" id="63787"/>
    <lineage>
        <taxon>Eukaryota</taxon>
        <taxon>Viridiplantae</taxon>
        <taxon>Streptophyta</taxon>
        <taxon>Embryophyta</taxon>
        <taxon>Tracheophyta</taxon>
        <taxon>Spermatophyta</taxon>
        <taxon>Magnoliopsida</taxon>
        <taxon>eudicotyledons</taxon>
        <taxon>Gunneridae</taxon>
        <taxon>Pentapetalae</taxon>
        <taxon>Saxifragales</taxon>
        <taxon>Crassulaceae</taxon>
        <taxon>Kalanchoe</taxon>
    </lineage>
</organism>
<evidence type="ECO:0000256" key="5">
    <source>
        <dbReference type="ARBA" id="ARBA00023136"/>
    </source>
</evidence>
<evidence type="ECO:0000256" key="4">
    <source>
        <dbReference type="ARBA" id="ARBA00022989"/>
    </source>
</evidence>
<keyword evidence="5 6" id="KW-0472">Membrane</keyword>
<feature type="transmembrane region" description="Helical" evidence="6">
    <location>
        <begin position="220"/>
        <end position="241"/>
    </location>
</feature>
<dbReference type="InterPro" id="IPR000620">
    <property type="entry name" value="EamA_dom"/>
</dbReference>
<evidence type="ECO:0000313" key="10">
    <source>
        <dbReference type="Proteomes" id="UP000594263"/>
    </source>
</evidence>
<feature type="transmembrane region" description="Helical" evidence="6">
    <location>
        <begin position="44"/>
        <end position="64"/>
    </location>
</feature>
<evidence type="ECO:0000256" key="2">
    <source>
        <dbReference type="ARBA" id="ARBA00007635"/>
    </source>
</evidence>
<accession>A0A7N0TUY7</accession>
<feature type="domain" description="EamA" evidence="8">
    <location>
        <begin position="190"/>
        <end position="328"/>
    </location>
</feature>
<keyword evidence="4 6" id="KW-1133">Transmembrane helix</keyword>
<keyword evidence="10" id="KW-1185">Reference proteome</keyword>
<reference evidence="9" key="1">
    <citation type="submission" date="2021-01" db="UniProtKB">
        <authorList>
            <consortium name="EnsemblPlants"/>
        </authorList>
    </citation>
    <scope>IDENTIFICATION</scope>
</reference>
<dbReference type="Pfam" id="PF00892">
    <property type="entry name" value="EamA"/>
    <property type="match status" value="2"/>
</dbReference>
<feature type="transmembrane region" description="Helical" evidence="6">
    <location>
        <begin position="285"/>
        <end position="305"/>
    </location>
</feature>
<dbReference type="PANTHER" id="PTHR31218">
    <property type="entry name" value="WAT1-RELATED PROTEIN"/>
    <property type="match status" value="1"/>
</dbReference>
<comment type="similarity">
    <text evidence="2 6">Belongs to the drug/metabolite transporter (DMT) superfamily. Plant drug/metabolite exporter (P-DME) (TC 2.A.7.4) family.</text>
</comment>
<dbReference type="OMA" id="THPHNIN"/>
<feature type="region of interest" description="Disordered" evidence="7">
    <location>
        <begin position="340"/>
        <end position="384"/>
    </location>
</feature>
<feature type="transmembrane region" description="Helical" evidence="6">
    <location>
        <begin position="188"/>
        <end position="208"/>
    </location>
</feature>
<feature type="transmembrane region" description="Helical" evidence="6">
    <location>
        <begin position="12"/>
        <end position="32"/>
    </location>
</feature>